<dbReference type="AlphaFoldDB" id="A0AAD5PJ16"/>
<dbReference type="Proteomes" id="UP001209540">
    <property type="component" value="Unassembled WGS sequence"/>
</dbReference>
<protein>
    <recommendedName>
        <fullName evidence="3">Transcription factor CBF/NF-Y/archaeal histone domain-containing protein</fullName>
    </recommendedName>
</protein>
<dbReference type="GO" id="GO:0046982">
    <property type="term" value="F:protein heterodimerization activity"/>
    <property type="evidence" value="ECO:0007669"/>
    <property type="project" value="InterPro"/>
</dbReference>
<dbReference type="Gene3D" id="1.10.20.10">
    <property type="entry name" value="Histone, subunit A"/>
    <property type="match status" value="1"/>
</dbReference>
<dbReference type="SUPFAM" id="SSF47113">
    <property type="entry name" value="Histone-fold"/>
    <property type="match status" value="1"/>
</dbReference>
<proteinExistence type="predicted"/>
<dbReference type="InterPro" id="IPR009072">
    <property type="entry name" value="Histone-fold"/>
</dbReference>
<dbReference type="InterPro" id="IPR028847">
    <property type="entry name" value="CENP-W"/>
</dbReference>
<dbReference type="GO" id="GO:0003677">
    <property type="term" value="F:DNA binding"/>
    <property type="evidence" value="ECO:0007669"/>
    <property type="project" value="InterPro"/>
</dbReference>
<evidence type="ECO:0000313" key="2">
    <source>
        <dbReference type="Proteomes" id="UP001209540"/>
    </source>
</evidence>
<dbReference type="EMBL" id="JAIXMP010000003">
    <property type="protein sequence ID" value="KAI9275587.1"/>
    <property type="molecule type" value="Genomic_DNA"/>
</dbReference>
<accession>A0AAD5PJ16</accession>
<comment type="caution">
    <text evidence="1">The sequence shown here is derived from an EMBL/GenBank/DDBJ whole genome shotgun (WGS) entry which is preliminary data.</text>
</comment>
<evidence type="ECO:0000313" key="1">
    <source>
        <dbReference type="EMBL" id="KAI9275587.1"/>
    </source>
</evidence>
<organism evidence="1 2">
    <name type="scientific">Phascolomyces articulosus</name>
    <dbReference type="NCBI Taxonomy" id="60185"/>
    <lineage>
        <taxon>Eukaryota</taxon>
        <taxon>Fungi</taxon>
        <taxon>Fungi incertae sedis</taxon>
        <taxon>Mucoromycota</taxon>
        <taxon>Mucoromycotina</taxon>
        <taxon>Mucoromycetes</taxon>
        <taxon>Mucorales</taxon>
        <taxon>Lichtheimiaceae</taxon>
        <taxon>Phascolomyces</taxon>
    </lineage>
</organism>
<gene>
    <name evidence="1" type="ORF">BDA99DRAFT_495899</name>
</gene>
<evidence type="ECO:0008006" key="3">
    <source>
        <dbReference type="Google" id="ProtNLM"/>
    </source>
</evidence>
<keyword evidence="2" id="KW-1185">Reference proteome</keyword>
<name>A0AAD5PJ16_9FUNG</name>
<dbReference type="GO" id="GO:0051382">
    <property type="term" value="P:kinetochore assembly"/>
    <property type="evidence" value="ECO:0007669"/>
    <property type="project" value="InterPro"/>
</dbReference>
<sequence length="75" mass="8997">MNNDSSRIRQNIKKRLPSHIDLDKYVEHMIYMDYIMFMERLAEEACKSAQKKKQTKITVDEIMDVTEDVLQEFRG</sequence>
<dbReference type="Pfam" id="PF15510">
    <property type="entry name" value="CENP-W"/>
    <property type="match status" value="1"/>
</dbReference>
<dbReference type="GO" id="GO:0000278">
    <property type="term" value="P:mitotic cell cycle"/>
    <property type="evidence" value="ECO:0007669"/>
    <property type="project" value="InterPro"/>
</dbReference>
<reference evidence="1" key="2">
    <citation type="submission" date="2023-02" db="EMBL/GenBank/DDBJ databases">
        <authorList>
            <consortium name="DOE Joint Genome Institute"/>
            <person name="Mondo S.J."/>
            <person name="Chang Y."/>
            <person name="Wang Y."/>
            <person name="Ahrendt S."/>
            <person name="Andreopoulos W."/>
            <person name="Barry K."/>
            <person name="Beard J."/>
            <person name="Benny G.L."/>
            <person name="Blankenship S."/>
            <person name="Bonito G."/>
            <person name="Cuomo C."/>
            <person name="Desiro A."/>
            <person name="Gervers K.A."/>
            <person name="Hundley H."/>
            <person name="Kuo A."/>
            <person name="LaButti K."/>
            <person name="Lang B.F."/>
            <person name="Lipzen A."/>
            <person name="O'Donnell K."/>
            <person name="Pangilinan J."/>
            <person name="Reynolds N."/>
            <person name="Sandor L."/>
            <person name="Smith M.W."/>
            <person name="Tsang A."/>
            <person name="Grigoriev I.V."/>
            <person name="Stajich J.E."/>
            <person name="Spatafora J.W."/>
        </authorList>
    </citation>
    <scope>NUCLEOTIDE SEQUENCE</scope>
    <source>
        <strain evidence="1">RSA 2281</strain>
    </source>
</reference>
<dbReference type="CDD" id="cd13732">
    <property type="entry name" value="HFD_CENP-W"/>
    <property type="match status" value="1"/>
</dbReference>
<reference evidence="1" key="1">
    <citation type="journal article" date="2022" name="IScience">
        <title>Evolution of zygomycete secretomes and the origins of terrestrial fungal ecologies.</title>
        <authorList>
            <person name="Chang Y."/>
            <person name="Wang Y."/>
            <person name="Mondo S."/>
            <person name="Ahrendt S."/>
            <person name="Andreopoulos W."/>
            <person name="Barry K."/>
            <person name="Beard J."/>
            <person name="Benny G.L."/>
            <person name="Blankenship S."/>
            <person name="Bonito G."/>
            <person name="Cuomo C."/>
            <person name="Desiro A."/>
            <person name="Gervers K.A."/>
            <person name="Hundley H."/>
            <person name="Kuo A."/>
            <person name="LaButti K."/>
            <person name="Lang B.F."/>
            <person name="Lipzen A."/>
            <person name="O'Donnell K."/>
            <person name="Pangilinan J."/>
            <person name="Reynolds N."/>
            <person name="Sandor L."/>
            <person name="Smith M.E."/>
            <person name="Tsang A."/>
            <person name="Grigoriev I.V."/>
            <person name="Stajich J.E."/>
            <person name="Spatafora J.W."/>
        </authorList>
    </citation>
    <scope>NUCLEOTIDE SEQUENCE</scope>
    <source>
        <strain evidence="1">RSA 2281</strain>
    </source>
</reference>